<accession>A0ABP9DFL5</accession>
<keyword evidence="3" id="KW-1185">Reference proteome</keyword>
<protein>
    <recommendedName>
        <fullName evidence="1">Transposase DDE domain-containing protein</fullName>
    </recommendedName>
</protein>
<name>A0ABP9DFL5_9ACTN</name>
<feature type="domain" description="Transposase DDE" evidence="1">
    <location>
        <begin position="55"/>
        <end position="108"/>
    </location>
</feature>
<dbReference type="RefSeq" id="WP_425559577.1">
    <property type="nucleotide sequence ID" value="NZ_BAABIS010000001.1"/>
</dbReference>
<dbReference type="Pfam" id="PF13751">
    <property type="entry name" value="DDE_Tnp_1_6"/>
    <property type="match status" value="1"/>
</dbReference>
<comment type="caution">
    <text evidence="2">The sequence shown here is derived from an EMBL/GenBank/DDBJ whole genome shotgun (WGS) entry which is preliminary data.</text>
</comment>
<dbReference type="EMBL" id="BAABIS010000001">
    <property type="protein sequence ID" value="GAA4838378.1"/>
    <property type="molecule type" value="Genomic_DNA"/>
</dbReference>
<evidence type="ECO:0000259" key="1">
    <source>
        <dbReference type="Pfam" id="PF13751"/>
    </source>
</evidence>
<dbReference type="Proteomes" id="UP001501752">
    <property type="component" value="Unassembled WGS sequence"/>
</dbReference>
<dbReference type="InterPro" id="IPR025668">
    <property type="entry name" value="Tnp_DDE_dom"/>
</dbReference>
<organism evidence="2 3">
    <name type="scientific">Kitasatospora terrestris</name>
    <dbReference type="NCBI Taxonomy" id="258051"/>
    <lineage>
        <taxon>Bacteria</taxon>
        <taxon>Bacillati</taxon>
        <taxon>Actinomycetota</taxon>
        <taxon>Actinomycetes</taxon>
        <taxon>Kitasatosporales</taxon>
        <taxon>Streptomycetaceae</taxon>
        <taxon>Kitasatospora</taxon>
    </lineage>
</organism>
<sequence length="113" mass="12012">MDAFGDTAYSTGPAHQALAELGHRLFLKPAPLRTAVAGGFSLDDFAVDTTAGTATCPAGHTVPLFEPSGRHMQRKALFTDQCTGCPLRERCSTAKAGRIVTIRPEVSGLRGRR</sequence>
<reference evidence="3" key="1">
    <citation type="journal article" date="2019" name="Int. J. Syst. Evol. Microbiol.">
        <title>The Global Catalogue of Microorganisms (GCM) 10K type strain sequencing project: providing services to taxonomists for standard genome sequencing and annotation.</title>
        <authorList>
            <consortium name="The Broad Institute Genomics Platform"/>
            <consortium name="The Broad Institute Genome Sequencing Center for Infectious Disease"/>
            <person name="Wu L."/>
            <person name="Ma J."/>
        </authorList>
    </citation>
    <scope>NUCLEOTIDE SEQUENCE [LARGE SCALE GENOMIC DNA]</scope>
    <source>
        <strain evidence="3">JCM 13006</strain>
    </source>
</reference>
<evidence type="ECO:0000313" key="3">
    <source>
        <dbReference type="Proteomes" id="UP001501752"/>
    </source>
</evidence>
<gene>
    <name evidence="2" type="ORF">GCM10023235_11990</name>
</gene>
<proteinExistence type="predicted"/>
<evidence type="ECO:0000313" key="2">
    <source>
        <dbReference type="EMBL" id="GAA4838378.1"/>
    </source>
</evidence>